<sequence length="1007" mass="111831">MSLSDYSQLAPGVTIFCRDEHWLVSNVARTTDGFRIRARGVSDYVRDTTATFFTALDDIEVFDPANVTVRPDESPQFRYTRLWLESTLRRTPVPLYQKQLEVATQMLADPLDYQLSAVKSALSDERIRPRVLLADAVGLGKTLEIGMILAELIRRGRGERILVVTPKHVMEQFQQELWTRFAIPLVRLDSQGIQKVRQKLPASKNPFTYFPRVIVSMDTLKAPKYRAQLEKVRWDAVVIDEIHNATNAGSQNNELARTLAPTTESLILASATPHNGREESFKEILRLLDPLSVLPDGSIDMEAAKKLIIRRHRNSPEVASVVGEKWAKRGEPRNILVDASPEENAVARAIAEDWVNGPATTANDRLFPWTLVKAFLSSPAALAESIAARQKLDKPKEQDKLERLAELNNKVTEENSNKFAALIDYLMEIGVKKGSDRRVVIFSERVATLRWLQENVAKHLKLPQGAVKVMHGGLSDSDQLALIDEFKRTDTPLRVLITGDVASEGVNLHAQCHHLVHYDIPWSLIRIQQRNGRIDRYGQEHEPEITSLLLDPKDAEVADSIGELRVLTRLIDREYSANQLLGDAAPLMGKHNPKAEEDEIRAVLMHERDFDEVVASPEEILTGAHAKPARAAEPEETANPSGLNGDIWALLAAASTSGPDDAERTDNAEHTNNTEHTNDAAPAPSRRSVRHSLYRAEKDYLGDALAEAYQDSADKPLSAGGVDYVLHENDIAELAPPRDLCRRFDYLPQDYVSYRKVTERLMLATSARRGNQHLKAAREGDSEKSWPRAHFLGPLHPVSEWAADRALTNMAQSEIPAVLGAVDTPTLLLMGTLTNSRGQVLSRTFLTATEGPFGFNVPAGMQAVDIEVHEDIYAWLGRIGLTDNAINPGEFAVPDTAGQLIAAAVGAAHSHLTVVKNTNLDHAQERIAGWQQRADEWQEANDGQQTLKIKDTKRLIHQDEELLKSMAPERSLVRPLALILPDDTDAAHTSTAPTTAAHTTTNEAEAR</sequence>
<dbReference type="SUPFAM" id="SSF52540">
    <property type="entry name" value="P-loop containing nucleoside triphosphate hydrolases"/>
    <property type="match status" value="2"/>
</dbReference>
<dbReference type="EMBL" id="JAMKFF010000008">
    <property type="protein sequence ID" value="MCL8494288.1"/>
    <property type="molecule type" value="Genomic_DNA"/>
</dbReference>
<feature type="domain" description="Helicase ATP-binding" evidence="6">
    <location>
        <begin position="122"/>
        <end position="291"/>
    </location>
</feature>
<dbReference type="InterPro" id="IPR000330">
    <property type="entry name" value="SNF2_N"/>
</dbReference>
<dbReference type="InterPro" id="IPR038718">
    <property type="entry name" value="SNF2-like_sf"/>
</dbReference>
<evidence type="ECO:0000256" key="1">
    <source>
        <dbReference type="ARBA" id="ARBA00022741"/>
    </source>
</evidence>
<keyword evidence="3 8" id="KW-0347">Helicase</keyword>
<comment type="caution">
    <text evidence="8">The sequence shown here is derived from an EMBL/GenBank/DDBJ whole genome shotgun (WGS) entry which is preliminary data.</text>
</comment>
<dbReference type="InterPro" id="IPR057342">
    <property type="entry name" value="DEXDc_RapA"/>
</dbReference>
<dbReference type="PANTHER" id="PTHR10799">
    <property type="entry name" value="SNF2/RAD54 HELICASE FAMILY"/>
    <property type="match status" value="1"/>
</dbReference>
<feature type="region of interest" description="Disordered" evidence="5">
    <location>
        <begin position="624"/>
        <end position="643"/>
    </location>
</feature>
<keyword evidence="1" id="KW-0547">Nucleotide-binding</keyword>
<feature type="compositionally biased region" description="Basic and acidic residues" evidence="5">
    <location>
        <begin position="661"/>
        <end position="678"/>
    </location>
</feature>
<evidence type="ECO:0000259" key="7">
    <source>
        <dbReference type="PROSITE" id="PS51194"/>
    </source>
</evidence>
<keyword evidence="2" id="KW-0378">Hydrolase</keyword>
<evidence type="ECO:0000256" key="4">
    <source>
        <dbReference type="ARBA" id="ARBA00022840"/>
    </source>
</evidence>
<dbReference type="Gene3D" id="3.40.50.300">
    <property type="entry name" value="P-loop containing nucleotide triphosphate hydrolases"/>
    <property type="match status" value="1"/>
</dbReference>
<organism evidence="8 9">
    <name type="scientific">Corynebacterium intestinale</name>
    <dbReference type="NCBI Taxonomy" id="2943492"/>
    <lineage>
        <taxon>Bacteria</taxon>
        <taxon>Bacillati</taxon>
        <taxon>Actinomycetota</taxon>
        <taxon>Actinomycetes</taxon>
        <taxon>Mycobacteriales</taxon>
        <taxon>Corynebacteriaceae</taxon>
        <taxon>Corynebacterium</taxon>
    </lineage>
</organism>
<dbReference type="PROSITE" id="PS51194">
    <property type="entry name" value="HELICASE_CTER"/>
    <property type="match status" value="1"/>
</dbReference>
<accession>A0ABT0TB31</accession>
<feature type="region of interest" description="Disordered" evidence="5">
    <location>
        <begin position="655"/>
        <end position="688"/>
    </location>
</feature>
<feature type="domain" description="Helicase C-terminal" evidence="7">
    <location>
        <begin position="421"/>
        <end position="582"/>
    </location>
</feature>
<dbReference type="InterPro" id="IPR027417">
    <property type="entry name" value="P-loop_NTPase"/>
</dbReference>
<dbReference type="SMART" id="SM00490">
    <property type="entry name" value="HELICc"/>
    <property type="match status" value="1"/>
</dbReference>
<dbReference type="Pfam" id="PF00271">
    <property type="entry name" value="Helicase_C"/>
    <property type="match status" value="1"/>
</dbReference>
<evidence type="ECO:0000259" key="6">
    <source>
        <dbReference type="PROSITE" id="PS51192"/>
    </source>
</evidence>
<keyword evidence="4" id="KW-0067">ATP-binding</keyword>
<evidence type="ECO:0000256" key="5">
    <source>
        <dbReference type="SAM" id="MobiDB-lite"/>
    </source>
</evidence>
<dbReference type="SMART" id="SM00487">
    <property type="entry name" value="DEXDc"/>
    <property type="match status" value="1"/>
</dbReference>
<dbReference type="Gene3D" id="3.40.50.10810">
    <property type="entry name" value="Tandem AAA-ATPase domain"/>
    <property type="match status" value="1"/>
</dbReference>
<dbReference type="Pfam" id="PF00176">
    <property type="entry name" value="SNF2-rel_dom"/>
    <property type="match status" value="1"/>
</dbReference>
<dbReference type="CDD" id="cd18793">
    <property type="entry name" value="SF2_C_SNF"/>
    <property type="match status" value="1"/>
</dbReference>
<dbReference type="RefSeq" id="WP_250224475.1">
    <property type="nucleotide sequence ID" value="NZ_JAMFTR010000008.1"/>
</dbReference>
<feature type="compositionally biased region" description="Low complexity" evidence="5">
    <location>
        <begin position="987"/>
        <end position="1007"/>
    </location>
</feature>
<evidence type="ECO:0000256" key="2">
    <source>
        <dbReference type="ARBA" id="ARBA00022801"/>
    </source>
</evidence>
<dbReference type="Proteomes" id="UP001203579">
    <property type="component" value="Unassembled WGS sequence"/>
</dbReference>
<evidence type="ECO:0000313" key="8">
    <source>
        <dbReference type="EMBL" id="MCL8494288.1"/>
    </source>
</evidence>
<dbReference type="CDD" id="cd18011">
    <property type="entry name" value="DEXDc_RapA"/>
    <property type="match status" value="1"/>
</dbReference>
<name>A0ABT0TB31_9CORY</name>
<dbReference type="PROSITE" id="PS51192">
    <property type="entry name" value="HELICASE_ATP_BIND_1"/>
    <property type="match status" value="1"/>
</dbReference>
<evidence type="ECO:0000313" key="9">
    <source>
        <dbReference type="Proteomes" id="UP001203579"/>
    </source>
</evidence>
<dbReference type="InterPro" id="IPR049730">
    <property type="entry name" value="SNF2/RAD54-like_C"/>
</dbReference>
<gene>
    <name evidence="8" type="ORF">M5J06_09145</name>
</gene>
<dbReference type="InterPro" id="IPR014001">
    <property type="entry name" value="Helicase_ATP-bd"/>
</dbReference>
<feature type="region of interest" description="Disordered" evidence="5">
    <location>
        <begin position="985"/>
        <end position="1007"/>
    </location>
</feature>
<proteinExistence type="predicted"/>
<keyword evidence="9" id="KW-1185">Reference proteome</keyword>
<dbReference type="InterPro" id="IPR001650">
    <property type="entry name" value="Helicase_C-like"/>
</dbReference>
<dbReference type="GO" id="GO:0004386">
    <property type="term" value="F:helicase activity"/>
    <property type="evidence" value="ECO:0007669"/>
    <property type="project" value="UniProtKB-KW"/>
</dbReference>
<evidence type="ECO:0000256" key="3">
    <source>
        <dbReference type="ARBA" id="ARBA00022806"/>
    </source>
</evidence>
<reference evidence="8 9" key="1">
    <citation type="submission" date="2022-05" db="EMBL/GenBank/DDBJ databases">
        <title>Corynebacterium sp. B5-R-101 sp. nov., isolated from human feces.</title>
        <authorList>
            <person name="Shamsuzzaman M."/>
            <person name="Dahal R.H."/>
        </authorList>
    </citation>
    <scope>NUCLEOTIDE SEQUENCE [LARGE SCALE GENOMIC DNA]</scope>
    <source>
        <strain evidence="8 9">B5-R-101</strain>
    </source>
</reference>
<protein>
    <submittedName>
        <fullName evidence="8">DEAD/DEAH box helicase</fullName>
    </submittedName>
</protein>